<name>A0ABV5FZD8_9MICC</name>
<keyword evidence="2" id="KW-1185">Reference proteome</keyword>
<protein>
    <submittedName>
        <fullName evidence="1">Uncharacterized protein</fullName>
    </submittedName>
</protein>
<dbReference type="Proteomes" id="UP001589575">
    <property type="component" value="Unassembled WGS sequence"/>
</dbReference>
<evidence type="ECO:0000313" key="2">
    <source>
        <dbReference type="Proteomes" id="UP001589575"/>
    </source>
</evidence>
<evidence type="ECO:0000313" key="1">
    <source>
        <dbReference type="EMBL" id="MFB9072035.1"/>
    </source>
</evidence>
<sequence length="107" mass="11113">MLRPQPWRFHIRTVDVVPGRGSDPSAGKCRLPAVVPEAGPGPAVISKMPGAADRAAAGRRHRAARRARSMVAAVSASRAREACCDPAEPASKVLVTSPVAPAVNTRG</sequence>
<comment type="caution">
    <text evidence="1">The sequence shown here is derived from an EMBL/GenBank/DDBJ whole genome shotgun (WGS) entry which is preliminary data.</text>
</comment>
<proteinExistence type="predicted"/>
<reference evidence="1 2" key="1">
    <citation type="submission" date="2024-09" db="EMBL/GenBank/DDBJ databases">
        <authorList>
            <person name="Sun Q."/>
            <person name="Mori K."/>
        </authorList>
    </citation>
    <scope>NUCLEOTIDE SEQUENCE [LARGE SCALE GENOMIC DNA]</scope>
    <source>
        <strain evidence="1 2">CCM 7609</strain>
    </source>
</reference>
<gene>
    <name evidence="1" type="ORF">ACFFX0_12800</name>
</gene>
<accession>A0ABV5FZD8</accession>
<dbReference type="EMBL" id="JBHMFI010000001">
    <property type="protein sequence ID" value="MFB9072035.1"/>
    <property type="molecule type" value="Genomic_DNA"/>
</dbReference>
<organism evidence="1 2">
    <name type="scientific">Citricoccus parietis</name>
    <dbReference type="NCBI Taxonomy" id="592307"/>
    <lineage>
        <taxon>Bacteria</taxon>
        <taxon>Bacillati</taxon>
        <taxon>Actinomycetota</taxon>
        <taxon>Actinomycetes</taxon>
        <taxon>Micrococcales</taxon>
        <taxon>Micrococcaceae</taxon>
        <taxon>Citricoccus</taxon>
    </lineage>
</organism>